<name>A0ABU9C1C8_9BURK</name>
<keyword evidence="1" id="KW-0732">Signal</keyword>
<protein>
    <submittedName>
        <fullName evidence="3">PEP-CTERM sorting domain-containing protein</fullName>
    </submittedName>
</protein>
<evidence type="ECO:0000259" key="2">
    <source>
        <dbReference type="Pfam" id="PF07589"/>
    </source>
</evidence>
<evidence type="ECO:0000256" key="1">
    <source>
        <dbReference type="SAM" id="SignalP"/>
    </source>
</evidence>
<feature type="chain" id="PRO_5045569884" evidence="1">
    <location>
        <begin position="20"/>
        <end position="163"/>
    </location>
</feature>
<evidence type="ECO:0000313" key="4">
    <source>
        <dbReference type="Proteomes" id="UP001379945"/>
    </source>
</evidence>
<gene>
    <name evidence="3" type="ORF">AACH00_04770</name>
</gene>
<sequence>MKKFIIASALAVASVASFAANTDIGTDLSYNSLTGNDAHLTGNASFFTKLEAGTYSYSFQFVTSGKTTVDVAWLSTSGDKYFNGVDDFRILTEPATLSPGLYTGTFTLTKADKIFLNTDVSKGKKGGYDVAYTITPVPEPETYAMFAAGLAALGLMSRRRKQA</sequence>
<organism evidence="3 4">
    <name type="scientific">Ideonella margarita</name>
    <dbReference type="NCBI Taxonomy" id="2984191"/>
    <lineage>
        <taxon>Bacteria</taxon>
        <taxon>Pseudomonadati</taxon>
        <taxon>Pseudomonadota</taxon>
        <taxon>Betaproteobacteria</taxon>
        <taxon>Burkholderiales</taxon>
        <taxon>Sphaerotilaceae</taxon>
        <taxon>Ideonella</taxon>
    </lineage>
</organism>
<keyword evidence="4" id="KW-1185">Reference proteome</keyword>
<evidence type="ECO:0000313" key="3">
    <source>
        <dbReference type="EMBL" id="MEK8045655.1"/>
    </source>
</evidence>
<dbReference type="InterPro" id="IPR013424">
    <property type="entry name" value="Ice-binding_C"/>
</dbReference>
<comment type="caution">
    <text evidence="3">The sequence shown here is derived from an EMBL/GenBank/DDBJ whole genome shotgun (WGS) entry which is preliminary data.</text>
</comment>
<dbReference type="RefSeq" id="WP_341397939.1">
    <property type="nucleotide sequence ID" value="NZ_JBBUTI010000003.1"/>
</dbReference>
<proteinExistence type="predicted"/>
<accession>A0ABU9C1C8</accession>
<feature type="signal peptide" evidence="1">
    <location>
        <begin position="1"/>
        <end position="19"/>
    </location>
</feature>
<reference evidence="3 4" key="1">
    <citation type="submission" date="2024-04" db="EMBL/GenBank/DDBJ databases">
        <title>Novel species of the genus Ideonella isolated from streams.</title>
        <authorList>
            <person name="Lu H."/>
        </authorList>
    </citation>
    <scope>NUCLEOTIDE SEQUENCE [LARGE SCALE GENOMIC DNA]</scope>
    <source>
        <strain evidence="3 4">LYT19W</strain>
    </source>
</reference>
<feature type="domain" description="Ice-binding protein C-terminal" evidence="2">
    <location>
        <begin position="136"/>
        <end position="160"/>
    </location>
</feature>
<dbReference type="Pfam" id="PF07589">
    <property type="entry name" value="PEP-CTERM"/>
    <property type="match status" value="1"/>
</dbReference>
<dbReference type="NCBIfam" id="TIGR02595">
    <property type="entry name" value="PEP_CTERM"/>
    <property type="match status" value="1"/>
</dbReference>
<dbReference type="EMBL" id="JBBUTI010000003">
    <property type="protein sequence ID" value="MEK8045655.1"/>
    <property type="molecule type" value="Genomic_DNA"/>
</dbReference>
<dbReference type="Proteomes" id="UP001379945">
    <property type="component" value="Unassembled WGS sequence"/>
</dbReference>